<dbReference type="EMBL" id="BJXR01000078">
    <property type="protein sequence ID" value="GEN13327.1"/>
    <property type="molecule type" value="Genomic_DNA"/>
</dbReference>
<organism evidence="2 3">
    <name type="scientific">Myxococcus fulvus</name>
    <dbReference type="NCBI Taxonomy" id="33"/>
    <lineage>
        <taxon>Bacteria</taxon>
        <taxon>Pseudomonadati</taxon>
        <taxon>Myxococcota</taxon>
        <taxon>Myxococcia</taxon>
        <taxon>Myxococcales</taxon>
        <taxon>Cystobacterineae</taxon>
        <taxon>Myxococcaceae</taxon>
        <taxon>Myxococcus</taxon>
    </lineage>
</organism>
<gene>
    <name evidence="2" type="ORF">MFU01_83640</name>
</gene>
<feature type="region of interest" description="Disordered" evidence="1">
    <location>
        <begin position="1"/>
        <end position="21"/>
    </location>
</feature>
<reference evidence="2 3" key="1">
    <citation type="submission" date="2019-07" db="EMBL/GenBank/DDBJ databases">
        <title>Whole genome shotgun sequence of Myxococcus fulvus NBRC 100333.</title>
        <authorList>
            <person name="Hosoyama A."/>
            <person name="Uohara A."/>
            <person name="Ohji S."/>
            <person name="Ichikawa N."/>
        </authorList>
    </citation>
    <scope>NUCLEOTIDE SEQUENCE [LARGE SCALE GENOMIC DNA]</scope>
    <source>
        <strain evidence="2 3">NBRC 100333</strain>
    </source>
</reference>
<evidence type="ECO:0000313" key="3">
    <source>
        <dbReference type="Proteomes" id="UP000321514"/>
    </source>
</evidence>
<evidence type="ECO:0000256" key="1">
    <source>
        <dbReference type="SAM" id="MobiDB-lite"/>
    </source>
</evidence>
<comment type="caution">
    <text evidence="2">The sequence shown here is derived from an EMBL/GenBank/DDBJ whole genome shotgun (WGS) entry which is preliminary data.</text>
</comment>
<dbReference type="AlphaFoldDB" id="A0A511TGM9"/>
<accession>A0A511TGM9</accession>
<sequence length="64" mass="6908">MDMAHPGSRLPSRGHKDPGLRRVDLRAGAFFPHRGLCSDLTRGMEVPADTSRPPGTSVLEQPGD</sequence>
<proteinExistence type="predicted"/>
<feature type="region of interest" description="Disordered" evidence="1">
    <location>
        <begin position="40"/>
        <end position="64"/>
    </location>
</feature>
<dbReference type="Proteomes" id="UP000321514">
    <property type="component" value="Unassembled WGS sequence"/>
</dbReference>
<evidence type="ECO:0000313" key="2">
    <source>
        <dbReference type="EMBL" id="GEN13327.1"/>
    </source>
</evidence>
<name>A0A511TGM9_MYXFU</name>
<protein>
    <submittedName>
        <fullName evidence="2">Uncharacterized protein</fullName>
    </submittedName>
</protein>